<dbReference type="Pfam" id="PF13812">
    <property type="entry name" value="PPR_3"/>
    <property type="match status" value="1"/>
</dbReference>
<gene>
    <name evidence="5" type="ORF">A4U43_C10F4090</name>
</gene>
<dbReference type="InterPro" id="IPR002885">
    <property type="entry name" value="PPR_rpt"/>
</dbReference>
<feature type="region of interest" description="Disordered" evidence="3">
    <location>
        <begin position="1"/>
        <end position="40"/>
    </location>
</feature>
<feature type="compositionally biased region" description="Low complexity" evidence="3">
    <location>
        <begin position="1"/>
        <end position="15"/>
    </location>
</feature>
<organism evidence="5 6">
    <name type="scientific">Asparagus officinalis</name>
    <name type="common">Garden asparagus</name>
    <dbReference type="NCBI Taxonomy" id="4686"/>
    <lineage>
        <taxon>Eukaryota</taxon>
        <taxon>Viridiplantae</taxon>
        <taxon>Streptophyta</taxon>
        <taxon>Embryophyta</taxon>
        <taxon>Tracheophyta</taxon>
        <taxon>Spermatophyta</taxon>
        <taxon>Magnoliopsida</taxon>
        <taxon>Liliopsida</taxon>
        <taxon>Asparagales</taxon>
        <taxon>Asparagaceae</taxon>
        <taxon>Asparagoideae</taxon>
        <taxon>Asparagus</taxon>
    </lineage>
</organism>
<dbReference type="InterPro" id="IPR032867">
    <property type="entry name" value="DYW_dom"/>
</dbReference>
<dbReference type="Gramene" id="ONK56096">
    <property type="protein sequence ID" value="ONK56096"/>
    <property type="gene ID" value="A4U43_C10F4090"/>
</dbReference>
<dbReference type="EMBL" id="CM007390">
    <property type="protein sequence ID" value="ONK56096.1"/>
    <property type="molecule type" value="Genomic_DNA"/>
</dbReference>
<dbReference type="GO" id="GO:0003723">
    <property type="term" value="F:RNA binding"/>
    <property type="evidence" value="ECO:0007669"/>
    <property type="project" value="InterPro"/>
</dbReference>
<keyword evidence="1" id="KW-0677">Repeat</keyword>
<dbReference type="AlphaFoldDB" id="A0A5P1E4Z0"/>
<feature type="repeat" description="PPR" evidence="2">
    <location>
        <begin position="156"/>
        <end position="190"/>
    </location>
</feature>
<dbReference type="PANTHER" id="PTHR47926:SF492">
    <property type="entry name" value="DYW DOMAIN-CONTAINING PROTEIN"/>
    <property type="match status" value="1"/>
</dbReference>
<dbReference type="InterPro" id="IPR046960">
    <property type="entry name" value="PPR_At4g14850-like_plant"/>
</dbReference>
<feature type="repeat" description="PPR" evidence="2">
    <location>
        <begin position="221"/>
        <end position="255"/>
    </location>
</feature>
<evidence type="ECO:0000256" key="1">
    <source>
        <dbReference type="ARBA" id="ARBA00022737"/>
    </source>
</evidence>
<evidence type="ECO:0000313" key="5">
    <source>
        <dbReference type="EMBL" id="ONK56096.1"/>
    </source>
</evidence>
<evidence type="ECO:0000259" key="4">
    <source>
        <dbReference type="Pfam" id="PF14432"/>
    </source>
</evidence>
<dbReference type="Gene3D" id="1.25.40.10">
    <property type="entry name" value="Tetratricopeptide repeat domain"/>
    <property type="match status" value="2"/>
</dbReference>
<dbReference type="NCBIfam" id="TIGR00756">
    <property type="entry name" value="PPR"/>
    <property type="match status" value="2"/>
</dbReference>
<dbReference type="PANTHER" id="PTHR47926">
    <property type="entry name" value="PENTATRICOPEPTIDE REPEAT-CONTAINING PROTEIN"/>
    <property type="match status" value="1"/>
</dbReference>
<dbReference type="FunFam" id="1.25.40.10:FF:000344">
    <property type="entry name" value="Pentatricopeptide repeat-containing protein"/>
    <property type="match status" value="1"/>
</dbReference>
<dbReference type="OMA" id="KKAYSWI"/>
<dbReference type="GO" id="GO:0008270">
    <property type="term" value="F:zinc ion binding"/>
    <property type="evidence" value="ECO:0007669"/>
    <property type="project" value="InterPro"/>
</dbReference>
<feature type="repeat" description="PPR" evidence="2">
    <location>
        <begin position="325"/>
        <end position="359"/>
    </location>
</feature>
<dbReference type="Proteomes" id="UP000243459">
    <property type="component" value="Chromosome 10"/>
</dbReference>
<reference evidence="6" key="1">
    <citation type="journal article" date="2017" name="Nat. Commun.">
        <title>The asparagus genome sheds light on the origin and evolution of a young Y chromosome.</title>
        <authorList>
            <person name="Harkess A."/>
            <person name="Zhou J."/>
            <person name="Xu C."/>
            <person name="Bowers J.E."/>
            <person name="Van der Hulst R."/>
            <person name="Ayyampalayam S."/>
            <person name="Mercati F."/>
            <person name="Riccardi P."/>
            <person name="McKain M.R."/>
            <person name="Kakrana A."/>
            <person name="Tang H."/>
            <person name="Ray J."/>
            <person name="Groenendijk J."/>
            <person name="Arikit S."/>
            <person name="Mathioni S.M."/>
            <person name="Nakano M."/>
            <person name="Shan H."/>
            <person name="Telgmann-Rauber A."/>
            <person name="Kanno A."/>
            <person name="Yue Z."/>
            <person name="Chen H."/>
            <person name="Li W."/>
            <person name="Chen Y."/>
            <person name="Xu X."/>
            <person name="Zhang Y."/>
            <person name="Luo S."/>
            <person name="Chen H."/>
            <person name="Gao J."/>
            <person name="Mao Z."/>
            <person name="Pires J.C."/>
            <person name="Luo M."/>
            <person name="Kudrna D."/>
            <person name="Wing R.A."/>
            <person name="Meyers B.C."/>
            <person name="Yi K."/>
            <person name="Kong H."/>
            <person name="Lavrijsen P."/>
            <person name="Sunseri F."/>
            <person name="Falavigna A."/>
            <person name="Ye Y."/>
            <person name="Leebens-Mack J.H."/>
            <person name="Chen G."/>
        </authorList>
    </citation>
    <scope>NUCLEOTIDE SEQUENCE [LARGE SCALE GENOMIC DNA]</scope>
    <source>
        <strain evidence="6">cv. DH0086</strain>
    </source>
</reference>
<dbReference type="GO" id="GO:0009451">
    <property type="term" value="P:RNA modification"/>
    <property type="evidence" value="ECO:0007669"/>
    <property type="project" value="InterPro"/>
</dbReference>
<dbReference type="Pfam" id="PF01535">
    <property type="entry name" value="PPR"/>
    <property type="match status" value="3"/>
</dbReference>
<evidence type="ECO:0000256" key="3">
    <source>
        <dbReference type="SAM" id="MobiDB-lite"/>
    </source>
</evidence>
<dbReference type="OrthoDB" id="743409at2759"/>
<accession>A0A5P1E4Z0</accession>
<keyword evidence="6" id="KW-1185">Reference proteome</keyword>
<feature type="compositionally biased region" description="Polar residues" evidence="3">
    <location>
        <begin position="28"/>
        <end position="40"/>
    </location>
</feature>
<evidence type="ECO:0000313" key="6">
    <source>
        <dbReference type="Proteomes" id="UP000243459"/>
    </source>
</evidence>
<protein>
    <recommendedName>
        <fullName evidence="4">DYW domain-containing protein</fullName>
    </recommendedName>
</protein>
<dbReference type="Pfam" id="PF14432">
    <property type="entry name" value="DYW_deaminase"/>
    <property type="match status" value="1"/>
</dbReference>
<feature type="domain" description="DYW" evidence="4">
    <location>
        <begin position="536"/>
        <end position="626"/>
    </location>
</feature>
<dbReference type="GO" id="GO:0099402">
    <property type="term" value="P:plant organ development"/>
    <property type="evidence" value="ECO:0007669"/>
    <property type="project" value="UniProtKB-ARBA"/>
</dbReference>
<dbReference type="FunFam" id="1.25.40.10:FF:000158">
    <property type="entry name" value="pentatricopeptide repeat-containing protein At2g33680"/>
    <property type="match status" value="1"/>
</dbReference>
<name>A0A5P1E4Z0_ASPOF</name>
<dbReference type="InterPro" id="IPR011990">
    <property type="entry name" value="TPR-like_helical_dom_sf"/>
</dbReference>
<dbReference type="PROSITE" id="PS51375">
    <property type="entry name" value="PPR"/>
    <property type="match status" value="3"/>
</dbReference>
<evidence type="ECO:0000256" key="2">
    <source>
        <dbReference type="PROSITE-ProRule" id="PRU00708"/>
    </source>
</evidence>
<proteinExistence type="predicted"/>
<sequence>MSLFPLQSSSLQPQTPGAPKRKQPKNLKPQQTPIKTPTRTFKWSSLLPSNPLQTLLSGEHPDPRALPLILSSTSPLSSPPFRSQIHSLALKLNLLSNPHLLSSLALSYGPTKGPTLLSQSPDPRNPLPWTLLLSKSNPRSALKLFDKMLQLNIELDSVAYIVLMKACGQLGSLREAKRVHKVVRLSGLSDVVVHNAMVKMFLECGGVEEATRVFEGMRVKDLVTWTTMIVGFVRSGEFNEGLKLLREMCRKEGRIDGFLVTGVLPACARVSAHKNGKEIHAKIVRLCLGMNNKAPAVENALMDMYVKSGNIEYGKKIFKRMDFKDAISWTVMIFGCSLHGEGEVGVELFKEMKRKGEVFVDRTAFAAALHAANSACLVEEGKSLFTFLSKPQVEHYALMAGLLSRGGYFIEARAFIEEHKLTNCSPVLKAVVDGCRIHRNIRMGKRIIEQLTELEPLNADNYVMLSNLHANEKLEMAKEIKETIQDMGLKTKKAYSWIEIRSKVHAFGTGDVSHPRSEAIYWELERLMKTMREEEGYVAREDYSFHDVDEERECIACGHSEMLAIGLGLISQRSGVLRVTKNLRVCRNCHDSAKLISRIVGRKIILKDPERFHHFKGGVCSCRDIW</sequence>